<keyword evidence="3" id="KW-1185">Reference proteome</keyword>
<evidence type="ECO:0000313" key="3">
    <source>
        <dbReference type="Proteomes" id="UP000593571"/>
    </source>
</evidence>
<evidence type="ECO:0000256" key="1">
    <source>
        <dbReference type="SAM" id="MobiDB-lite"/>
    </source>
</evidence>
<gene>
    <name evidence="2" type="ORF">HJG63_012157</name>
</gene>
<dbReference type="AlphaFoldDB" id="A0A7J8FJP4"/>
<protein>
    <submittedName>
        <fullName evidence="2">Uncharacterized protein</fullName>
    </submittedName>
</protein>
<dbReference type="Proteomes" id="UP000593571">
    <property type="component" value="Unassembled WGS sequence"/>
</dbReference>
<accession>A0A7J8FJP4</accession>
<evidence type="ECO:0000313" key="2">
    <source>
        <dbReference type="EMBL" id="KAF6447820.1"/>
    </source>
</evidence>
<organism evidence="2 3">
    <name type="scientific">Rousettus aegyptiacus</name>
    <name type="common">Egyptian fruit bat</name>
    <name type="synonym">Pteropus aegyptiacus</name>
    <dbReference type="NCBI Taxonomy" id="9407"/>
    <lineage>
        <taxon>Eukaryota</taxon>
        <taxon>Metazoa</taxon>
        <taxon>Chordata</taxon>
        <taxon>Craniata</taxon>
        <taxon>Vertebrata</taxon>
        <taxon>Euteleostomi</taxon>
        <taxon>Mammalia</taxon>
        <taxon>Eutheria</taxon>
        <taxon>Laurasiatheria</taxon>
        <taxon>Chiroptera</taxon>
        <taxon>Yinpterochiroptera</taxon>
        <taxon>Pteropodoidea</taxon>
        <taxon>Pteropodidae</taxon>
        <taxon>Rousettinae</taxon>
        <taxon>Rousettus</taxon>
    </lineage>
</organism>
<sequence>MKGLAISKGYPRKSAELIVGQGLAWNLDTNGHFYSVGSKNKGGRPAAWGLERKQGFLCPFSSTLPPVCGPGSLSPAQEVEPGMGGCPTLGGRVTGRAHLPRSAQRELSCRQALRNSLQEGI</sequence>
<dbReference type="EMBL" id="JACASE010000007">
    <property type="protein sequence ID" value="KAF6447820.1"/>
    <property type="molecule type" value="Genomic_DNA"/>
</dbReference>
<comment type="caution">
    <text evidence="2">The sequence shown here is derived from an EMBL/GenBank/DDBJ whole genome shotgun (WGS) entry which is preliminary data.</text>
</comment>
<reference evidence="2 3" key="1">
    <citation type="journal article" date="2020" name="Nature">
        <title>Six reference-quality genomes reveal evolution of bat adaptations.</title>
        <authorList>
            <person name="Jebb D."/>
            <person name="Huang Z."/>
            <person name="Pippel M."/>
            <person name="Hughes G.M."/>
            <person name="Lavrichenko K."/>
            <person name="Devanna P."/>
            <person name="Winkler S."/>
            <person name="Jermiin L.S."/>
            <person name="Skirmuntt E.C."/>
            <person name="Katzourakis A."/>
            <person name="Burkitt-Gray L."/>
            <person name="Ray D.A."/>
            <person name="Sullivan K.A.M."/>
            <person name="Roscito J.G."/>
            <person name="Kirilenko B.M."/>
            <person name="Davalos L.M."/>
            <person name="Corthals A.P."/>
            <person name="Power M.L."/>
            <person name="Jones G."/>
            <person name="Ransome R.D."/>
            <person name="Dechmann D.K.N."/>
            <person name="Locatelli A.G."/>
            <person name="Puechmaille S.J."/>
            <person name="Fedrigo O."/>
            <person name="Jarvis E.D."/>
            <person name="Hiller M."/>
            <person name="Vernes S.C."/>
            <person name="Myers E.W."/>
            <person name="Teeling E.C."/>
        </authorList>
    </citation>
    <scope>NUCLEOTIDE SEQUENCE [LARGE SCALE GENOMIC DNA]</scope>
    <source>
        <strain evidence="2">MRouAeg1</strain>
        <tissue evidence="2">Muscle</tissue>
    </source>
</reference>
<feature type="region of interest" description="Disordered" evidence="1">
    <location>
        <begin position="69"/>
        <end position="104"/>
    </location>
</feature>
<name>A0A7J8FJP4_ROUAE</name>
<proteinExistence type="predicted"/>